<dbReference type="PRINTS" id="PR00492">
    <property type="entry name" value="RHOGDI"/>
</dbReference>
<dbReference type="GO" id="GO:0005096">
    <property type="term" value="F:GTPase activator activity"/>
    <property type="evidence" value="ECO:0007669"/>
    <property type="project" value="UniProtKB-KW"/>
</dbReference>
<evidence type="ECO:0000313" key="6">
    <source>
        <dbReference type="Proteomes" id="UP001634393"/>
    </source>
</evidence>
<comment type="caution">
    <text evidence="5">The sequence shown here is derived from an EMBL/GenBank/DDBJ whole genome shotgun (WGS) entry which is preliminary data.</text>
</comment>
<dbReference type="InterPro" id="IPR000406">
    <property type="entry name" value="Rho_GDI"/>
</dbReference>
<organism evidence="5 6">
    <name type="scientific">Penstemon smallii</name>
    <dbReference type="NCBI Taxonomy" id="265156"/>
    <lineage>
        <taxon>Eukaryota</taxon>
        <taxon>Viridiplantae</taxon>
        <taxon>Streptophyta</taxon>
        <taxon>Embryophyta</taxon>
        <taxon>Tracheophyta</taxon>
        <taxon>Spermatophyta</taxon>
        <taxon>Magnoliopsida</taxon>
        <taxon>eudicotyledons</taxon>
        <taxon>Gunneridae</taxon>
        <taxon>Pentapetalae</taxon>
        <taxon>asterids</taxon>
        <taxon>lamiids</taxon>
        <taxon>Lamiales</taxon>
        <taxon>Plantaginaceae</taxon>
        <taxon>Cheloneae</taxon>
        <taxon>Penstemon</taxon>
    </lineage>
</organism>
<keyword evidence="3" id="KW-0343">GTPase activation</keyword>
<evidence type="ECO:0000313" key="5">
    <source>
        <dbReference type="EMBL" id="KAL3849990.1"/>
    </source>
</evidence>
<comment type="similarity">
    <text evidence="2">Belongs to the Rho GDI family.</text>
</comment>
<gene>
    <name evidence="5" type="ORF">ACJIZ3_011872</name>
</gene>
<name>A0ABD3ULR2_9LAMI</name>
<dbReference type="AlphaFoldDB" id="A0ABD3ULR2"/>
<accession>A0ABD3ULR2</accession>
<evidence type="ECO:0000256" key="4">
    <source>
        <dbReference type="ARBA" id="ARBA00022490"/>
    </source>
</evidence>
<comment type="subcellular location">
    <subcellularLocation>
        <location evidence="1">Cytoplasm</location>
    </subcellularLocation>
</comment>
<dbReference type="Proteomes" id="UP001634393">
    <property type="component" value="Unassembled WGS sequence"/>
</dbReference>
<sequence length="231" mass="26258">MESLKIEGLAIAGPSCVSDSVSKFVGEEKKQLELMMMEEEEDDGDDDEGSFGKFVPGPLLPLKEQIEKDKEDESLRRWKEKLLGCLETDLNGQMEPEVKFHSIGIISSDFEEISNTPLPFNEKQSKGVLLFTLREGSEYRLKLTFSVLHNIVSGLSYTNTVWKNGIQVDESRGMVGTFGPQREAYVHTLEEETTPSGILARGLYSAKLKFKDDDKRHHMELDYSFEIRKRN</sequence>
<evidence type="ECO:0000256" key="3">
    <source>
        <dbReference type="ARBA" id="ARBA00022468"/>
    </source>
</evidence>
<protein>
    <recommendedName>
        <fullName evidence="7">Rho GDP-dissociation inhibitor 1-like</fullName>
    </recommendedName>
</protein>
<evidence type="ECO:0008006" key="7">
    <source>
        <dbReference type="Google" id="ProtNLM"/>
    </source>
</evidence>
<dbReference type="EMBL" id="JBJXBP010000001">
    <property type="protein sequence ID" value="KAL3849990.1"/>
    <property type="molecule type" value="Genomic_DNA"/>
</dbReference>
<dbReference type="SUPFAM" id="SSF81296">
    <property type="entry name" value="E set domains"/>
    <property type="match status" value="1"/>
</dbReference>
<dbReference type="InterPro" id="IPR024792">
    <property type="entry name" value="RhoGDI_dom_sf"/>
</dbReference>
<dbReference type="PANTHER" id="PTHR10980">
    <property type="entry name" value="RHO GDP-DISSOCIATION INHIBITOR"/>
    <property type="match status" value="1"/>
</dbReference>
<dbReference type="PANTHER" id="PTHR10980:SF49">
    <property type="entry name" value="RHO GDP-DISSOCIATION INHIBITOR 1-LIKE"/>
    <property type="match status" value="1"/>
</dbReference>
<dbReference type="Gene3D" id="2.70.50.30">
    <property type="entry name" value="Coagulation Factor XIII, subunit A, domain 1"/>
    <property type="match status" value="1"/>
</dbReference>
<dbReference type="GO" id="GO:0005737">
    <property type="term" value="C:cytoplasm"/>
    <property type="evidence" value="ECO:0007669"/>
    <property type="project" value="UniProtKB-SubCell"/>
</dbReference>
<keyword evidence="6" id="KW-1185">Reference proteome</keyword>
<proteinExistence type="inferred from homology"/>
<evidence type="ECO:0000256" key="1">
    <source>
        <dbReference type="ARBA" id="ARBA00004496"/>
    </source>
</evidence>
<reference evidence="5 6" key="1">
    <citation type="submission" date="2024-12" db="EMBL/GenBank/DDBJ databases">
        <title>The unique morphological basis and parallel evolutionary history of personate flowers in Penstemon.</title>
        <authorList>
            <person name="Depatie T.H."/>
            <person name="Wessinger C.A."/>
        </authorList>
    </citation>
    <scope>NUCLEOTIDE SEQUENCE [LARGE SCALE GENOMIC DNA]</scope>
    <source>
        <strain evidence="5">WTNN_2</strain>
        <tissue evidence="5">Leaf</tissue>
    </source>
</reference>
<keyword evidence="4" id="KW-0963">Cytoplasm</keyword>
<dbReference type="InterPro" id="IPR014756">
    <property type="entry name" value="Ig_E-set"/>
</dbReference>
<dbReference type="FunFam" id="2.70.50.30:FF:000004">
    <property type="entry name" value="Rho GDP-dissociation inhibitor 1"/>
    <property type="match status" value="1"/>
</dbReference>
<evidence type="ECO:0000256" key="2">
    <source>
        <dbReference type="ARBA" id="ARBA00009758"/>
    </source>
</evidence>
<dbReference type="Pfam" id="PF02115">
    <property type="entry name" value="Rho_GDI"/>
    <property type="match status" value="1"/>
</dbReference>